<gene>
    <name evidence="2" type="ORF">AVEN_55769_1</name>
</gene>
<evidence type="ECO:0000313" key="2">
    <source>
        <dbReference type="EMBL" id="GBM33439.1"/>
    </source>
</evidence>
<organism evidence="2 3">
    <name type="scientific">Araneus ventricosus</name>
    <name type="common">Orbweaver spider</name>
    <name type="synonym">Epeira ventricosa</name>
    <dbReference type="NCBI Taxonomy" id="182803"/>
    <lineage>
        <taxon>Eukaryota</taxon>
        <taxon>Metazoa</taxon>
        <taxon>Ecdysozoa</taxon>
        <taxon>Arthropoda</taxon>
        <taxon>Chelicerata</taxon>
        <taxon>Arachnida</taxon>
        <taxon>Araneae</taxon>
        <taxon>Araneomorphae</taxon>
        <taxon>Entelegynae</taxon>
        <taxon>Araneoidea</taxon>
        <taxon>Araneidae</taxon>
        <taxon>Araneus</taxon>
    </lineage>
</organism>
<protein>
    <submittedName>
        <fullName evidence="2">Uncharacterized protein</fullName>
    </submittedName>
</protein>
<accession>A0A4Y2EYU3</accession>
<feature type="compositionally biased region" description="Polar residues" evidence="1">
    <location>
        <begin position="221"/>
        <end position="241"/>
    </location>
</feature>
<name>A0A4Y2EYU3_ARAVE</name>
<evidence type="ECO:0000256" key="1">
    <source>
        <dbReference type="SAM" id="MobiDB-lite"/>
    </source>
</evidence>
<dbReference type="EMBL" id="BGPR01000734">
    <property type="protein sequence ID" value="GBM33439.1"/>
    <property type="molecule type" value="Genomic_DNA"/>
</dbReference>
<keyword evidence="3" id="KW-1185">Reference proteome</keyword>
<comment type="caution">
    <text evidence="2">The sequence shown here is derived from an EMBL/GenBank/DDBJ whole genome shotgun (WGS) entry which is preliminary data.</text>
</comment>
<proteinExistence type="predicted"/>
<reference evidence="2 3" key="1">
    <citation type="journal article" date="2019" name="Sci. Rep.">
        <title>Orb-weaving spider Araneus ventricosus genome elucidates the spidroin gene catalogue.</title>
        <authorList>
            <person name="Kono N."/>
            <person name="Nakamura H."/>
            <person name="Ohtoshi R."/>
            <person name="Moran D.A.P."/>
            <person name="Shinohara A."/>
            <person name="Yoshida Y."/>
            <person name="Fujiwara M."/>
            <person name="Mori M."/>
            <person name="Tomita M."/>
            <person name="Arakawa K."/>
        </authorList>
    </citation>
    <scope>NUCLEOTIDE SEQUENCE [LARGE SCALE GENOMIC DNA]</scope>
</reference>
<evidence type="ECO:0000313" key="3">
    <source>
        <dbReference type="Proteomes" id="UP000499080"/>
    </source>
</evidence>
<feature type="region of interest" description="Disordered" evidence="1">
    <location>
        <begin position="210"/>
        <end position="241"/>
    </location>
</feature>
<dbReference type="AlphaFoldDB" id="A0A4Y2EYU3"/>
<dbReference type="Proteomes" id="UP000499080">
    <property type="component" value="Unassembled WGS sequence"/>
</dbReference>
<sequence>MLYYLDPNVNFKSLFVRKKNREDSNHREGVVQIIYQHVFANRSPVATNSSQLATQLLANRQTRKCTSAFKRDIHEDTVPLHLERLVPNPVVNANIRRELDCRGRKVWKSNLVRFPFGAFGHKTEIRSPRRGASLSHKSENYPWGTGRVGGSQGGESIPGGPVLEAEGGVGAVALGIRVPVGVGTVRSVNDPPKWMAWKLDRLLAPNRLKSSSRERPALGCTFTSAPLHTNSAAPRQNQSSA</sequence>